<evidence type="ECO:0000256" key="8">
    <source>
        <dbReference type="ARBA" id="ARBA00048744"/>
    </source>
</evidence>
<evidence type="ECO:0000256" key="9">
    <source>
        <dbReference type="PIRSR" id="PIRSR605093-1"/>
    </source>
</evidence>
<evidence type="ECO:0000256" key="6">
    <source>
        <dbReference type="ARBA" id="ARBA00022953"/>
    </source>
</evidence>
<dbReference type="RefSeq" id="YP_010768915.1">
    <property type="nucleotide sequence ID" value="NC_073825.1"/>
</dbReference>
<feature type="binding site" evidence="9">
    <location>
        <position position="260"/>
    </location>
    <ligand>
        <name>Mg(2+)</name>
        <dbReference type="ChEBI" id="CHEBI:18420"/>
        <label>2</label>
    </ligand>
</feature>
<reference evidence="11" key="1">
    <citation type="submission" date="2020-09" db="EMBL/GenBank/DDBJ databases">
        <title>Leviviricetes taxonomy.</title>
        <authorList>
            <person name="Stockdale S.R."/>
            <person name="Callanan J."/>
            <person name="Adriaenssens E.M."/>
            <person name="Kuhn J.H."/>
            <person name="Rumnieks J."/>
            <person name="Shkoporov A."/>
            <person name="Draper L.A."/>
            <person name="Ross P."/>
            <person name="Hill C."/>
        </authorList>
    </citation>
    <scope>NUCLEOTIDE SEQUENCE</scope>
</reference>
<dbReference type="GO" id="GO:0000166">
    <property type="term" value="F:nucleotide binding"/>
    <property type="evidence" value="ECO:0007669"/>
    <property type="project" value="UniProtKB-KW"/>
</dbReference>
<feature type="binding site" evidence="9">
    <location>
        <position position="368"/>
    </location>
    <ligand>
        <name>Mg(2+)</name>
        <dbReference type="ChEBI" id="CHEBI:18420"/>
        <label>2</label>
    </ligand>
</feature>
<comment type="catalytic activity">
    <reaction evidence="8">
        <text>RNA(n) + a ribonucleoside 5'-triphosphate = RNA(n+1) + diphosphate</text>
        <dbReference type="Rhea" id="RHEA:21248"/>
        <dbReference type="Rhea" id="RHEA-COMP:14527"/>
        <dbReference type="Rhea" id="RHEA-COMP:17342"/>
        <dbReference type="ChEBI" id="CHEBI:33019"/>
        <dbReference type="ChEBI" id="CHEBI:61557"/>
        <dbReference type="ChEBI" id="CHEBI:140395"/>
        <dbReference type="EC" id="2.7.7.48"/>
    </reaction>
</comment>
<keyword evidence="12" id="KW-1185">Reference proteome</keyword>
<evidence type="ECO:0000256" key="7">
    <source>
        <dbReference type="ARBA" id="ARBA00030248"/>
    </source>
</evidence>
<feature type="non-terminal residue" evidence="11">
    <location>
        <position position="558"/>
    </location>
</feature>
<dbReference type="EC" id="2.7.7.48" evidence="1"/>
<keyword evidence="3" id="KW-0808">Transferase</keyword>
<dbReference type="InterPro" id="IPR005093">
    <property type="entry name" value="RNArep_beta"/>
</dbReference>
<dbReference type="PROSITE" id="PS50522">
    <property type="entry name" value="RDRP_PHAGE"/>
    <property type="match status" value="1"/>
</dbReference>
<keyword evidence="9" id="KW-0460">Magnesium</keyword>
<dbReference type="KEGG" id="vg:80397140"/>
<dbReference type="GO" id="GO:0039694">
    <property type="term" value="P:viral RNA genome replication"/>
    <property type="evidence" value="ECO:0007669"/>
    <property type="project" value="InterPro"/>
</dbReference>
<dbReference type="Pfam" id="PF03431">
    <property type="entry name" value="RNA_replicase_B"/>
    <property type="match status" value="2"/>
</dbReference>
<accession>A0A8S5KXD3</accession>
<evidence type="ECO:0000256" key="2">
    <source>
        <dbReference type="ARBA" id="ARBA00022484"/>
    </source>
</evidence>
<dbReference type="SUPFAM" id="SSF56672">
    <property type="entry name" value="DNA/RNA polymerases"/>
    <property type="match status" value="1"/>
</dbReference>
<evidence type="ECO:0000313" key="11">
    <source>
        <dbReference type="EMBL" id="DAD49897.1"/>
    </source>
</evidence>
<dbReference type="GO" id="GO:0003968">
    <property type="term" value="F:RNA-directed RNA polymerase activity"/>
    <property type="evidence" value="ECO:0007669"/>
    <property type="project" value="UniProtKB-KW"/>
</dbReference>
<protein>
    <recommendedName>
        <fullName evidence="1">RNA-directed RNA polymerase</fullName>
        <ecNumber evidence="1">2.7.7.48</ecNumber>
    </recommendedName>
    <alternativeName>
        <fullName evidence="7">RNA replicase beta chain</fullName>
    </alternativeName>
</protein>
<keyword evidence="5" id="KW-0547">Nucleotide-binding</keyword>
<feature type="domain" description="RdRp catalytic" evidence="10">
    <location>
        <begin position="245"/>
        <end position="399"/>
    </location>
</feature>
<dbReference type="GeneID" id="80397140"/>
<dbReference type="Proteomes" id="UP000678724">
    <property type="component" value="Segment"/>
</dbReference>
<keyword evidence="6" id="KW-0693">Viral RNA replication</keyword>
<organism evidence="11 12">
    <name type="scientific">ssRNA phage ESE018</name>
    <dbReference type="NCBI Taxonomy" id="2786001"/>
    <lineage>
        <taxon>Viruses</taxon>
        <taxon>Riboviria</taxon>
        <taxon>Orthornavirae</taxon>
        <taxon>Lenarviricota</taxon>
        <taxon>Leviviricetes</taxon>
        <taxon>Norzivirales</taxon>
        <taxon>Atkinsviridae</taxon>
        <taxon>Aldormivirus</taxon>
        <taxon>Aldormivirus defluviicola</taxon>
        <taxon>Qeihnovirus defluviicola</taxon>
    </lineage>
</organism>
<feature type="binding site" evidence="9">
    <location>
        <position position="367"/>
    </location>
    <ligand>
        <name>Mg(2+)</name>
        <dbReference type="ChEBI" id="CHEBI:18420"/>
        <label>2</label>
    </ligand>
</feature>
<dbReference type="InterPro" id="IPR043502">
    <property type="entry name" value="DNA/RNA_pol_sf"/>
</dbReference>
<keyword evidence="4" id="KW-0548">Nucleotidyltransferase</keyword>
<dbReference type="EMBL" id="BK013373">
    <property type="protein sequence ID" value="DAD49897.1"/>
    <property type="molecule type" value="Genomic_RNA"/>
</dbReference>
<gene>
    <name evidence="11" type="primary">ESE018_3</name>
</gene>
<dbReference type="InterPro" id="IPR007096">
    <property type="entry name" value="RNA-dir_Rpol_cat_phage"/>
</dbReference>
<proteinExistence type="predicted"/>
<evidence type="ECO:0000256" key="3">
    <source>
        <dbReference type="ARBA" id="ARBA00022679"/>
    </source>
</evidence>
<evidence type="ECO:0000313" key="12">
    <source>
        <dbReference type="Proteomes" id="UP000678724"/>
    </source>
</evidence>
<dbReference type="GO" id="GO:0046872">
    <property type="term" value="F:metal ion binding"/>
    <property type="evidence" value="ECO:0007669"/>
    <property type="project" value="UniProtKB-KW"/>
</dbReference>
<evidence type="ECO:0000256" key="1">
    <source>
        <dbReference type="ARBA" id="ARBA00012494"/>
    </source>
</evidence>
<evidence type="ECO:0000259" key="10">
    <source>
        <dbReference type="PROSITE" id="PS50522"/>
    </source>
</evidence>
<sequence length="558" mass="62679">MDYRRALSDALDFDLRRGVPSFPGIEASQSDDAQYPGCSVRHFAAVALGRSIWKKFQDEIDQASADKAALDLFSEINEGCGRWSPNYSALGPYDEIIVGEFKRALWDFFNPEGMPLLEHAGIASHADFGPGTGPGAEDTSFYTKLAGSRLTAVSPLIVEMFYEWVRSKETRLDCEIARIMSQGLPEVGCITRITPVPKTTKISRLVKTEPLLNMFFQKGVQKLLEDRLVQVFGIDFSTQSTLNAELARIGSETQTYATIDLKSASDFISRRFCKSFLPAADYRWLDLLRSHKAEMPDGTVVELNMMATMGNAFCFPLQTVIFACMVKAVYSSLGLPLRRGKAEFRWNGYRNTFERTFYLPNYGVFGDDIVVHWEAYESLLRLLSFCGFKVNTQKSYTAPSPFRESCGADYYHGANVRGVYCTSLKTVQDRYVLINNLVDWSARTNIKLPTAVRLLLGSVRRIEVPPWDNPDAGIRMPLACVKTADVFRAVRPDKLGRHYQGSYLYKRYVPRALKVDIDKLQQNGGNPSGIYLAVSKGMAQGGSFALRTERPRYALRFG</sequence>
<comment type="cofactor">
    <cofactor evidence="9">
        <name>Mg(2+)</name>
        <dbReference type="ChEBI" id="CHEBI:18420"/>
    </cofactor>
    <text evidence="9">Binds 2 Mg(2+) per subunit.</text>
</comment>
<name>A0A8S5KXD3_9VIRU</name>
<keyword evidence="2 11" id="KW-0696">RNA-directed RNA polymerase</keyword>
<evidence type="ECO:0000256" key="4">
    <source>
        <dbReference type="ARBA" id="ARBA00022695"/>
    </source>
</evidence>
<evidence type="ECO:0000256" key="5">
    <source>
        <dbReference type="ARBA" id="ARBA00022741"/>
    </source>
</evidence>
<keyword evidence="9" id="KW-0479">Metal-binding</keyword>